<feature type="transmembrane region" description="Helical" evidence="7">
    <location>
        <begin position="19"/>
        <end position="37"/>
    </location>
</feature>
<organism evidence="8 9">
    <name type="scientific">Natronobacterium lacisalsi AJ5</name>
    <dbReference type="NCBI Taxonomy" id="358396"/>
    <lineage>
        <taxon>Archaea</taxon>
        <taxon>Methanobacteriati</taxon>
        <taxon>Methanobacteriota</taxon>
        <taxon>Stenosarchaea group</taxon>
        <taxon>Halobacteria</taxon>
        <taxon>Halobacteriales</taxon>
        <taxon>Natrialbaceae</taxon>
        <taxon>Natronobacterium</taxon>
    </lineage>
</organism>
<evidence type="ECO:0000256" key="6">
    <source>
        <dbReference type="ARBA" id="ARBA00023136"/>
    </source>
</evidence>
<dbReference type="Pfam" id="PF03916">
    <property type="entry name" value="NrfD"/>
    <property type="match status" value="1"/>
</dbReference>
<dbReference type="KEGG" id="hlc:CHINAEXTREME11720"/>
<dbReference type="Gene3D" id="1.20.1630.10">
    <property type="entry name" value="Formate dehydrogenase/DMSO reductase domain"/>
    <property type="match status" value="1"/>
</dbReference>
<keyword evidence="4 7" id="KW-0812">Transmembrane</keyword>
<dbReference type="GO" id="GO:0005886">
    <property type="term" value="C:plasma membrane"/>
    <property type="evidence" value="ECO:0007669"/>
    <property type="project" value="UniProtKB-SubCell"/>
</dbReference>
<keyword evidence="3" id="KW-1003">Cell membrane</keyword>
<dbReference type="AlphaFoldDB" id="A0A1P8LRK8"/>
<evidence type="ECO:0000256" key="3">
    <source>
        <dbReference type="ARBA" id="ARBA00022475"/>
    </source>
</evidence>
<sequence length="419" mass="46068">MSTNTHTVTAAIGGRRLRVAWYALLVALLAVGAYGGYLRLTEGLRATNLSSTVPWGAWVAFYIYFVGLSAGAFLVSTLSNVFEVEGMHEIEREALFVAIVSMIVALTFVLVDLGRMDRLWHPFAWRQPLSVLSWEVHAYALYIVVLSGELYFSMRRDLVARSEADDGLRGRIAGLLTLGRTDTGEESLETDRTWLKRLGIVGIPLAIVFVHGGTGNLFAVAAARSYWFSALFPVIFITSAVVSGMALIALLYVLRARLGSRALETDLLERMAALFVGFVVLDASLKVLEAFVGIYSLHPGHVESWLTIMTGEMWWSFWVVMVGLGWIAPLVLLHRRDWRRRPVFVAAAGASVVLGVIGTRFNIVVPAQIEPALYGLPTGYYVPSTPEWLLSLGIVALGVLLYTIGTELLPLVPRGETHD</sequence>
<protein>
    <submittedName>
        <fullName evidence="8">Molybdopterin oxidoreductase</fullName>
    </submittedName>
</protein>
<dbReference type="Proteomes" id="UP000186547">
    <property type="component" value="Chromosome"/>
</dbReference>
<feature type="transmembrane region" description="Helical" evidence="7">
    <location>
        <begin position="226"/>
        <end position="254"/>
    </location>
</feature>
<dbReference type="PANTHER" id="PTHR34856:SF2">
    <property type="entry name" value="PROTEIN NRFD"/>
    <property type="match status" value="1"/>
</dbReference>
<feature type="transmembrane region" description="Helical" evidence="7">
    <location>
        <begin position="198"/>
        <end position="220"/>
    </location>
</feature>
<feature type="transmembrane region" description="Helical" evidence="7">
    <location>
        <begin position="94"/>
        <end position="111"/>
    </location>
</feature>
<comment type="subcellular location">
    <subcellularLocation>
        <location evidence="1">Cell membrane</location>
        <topology evidence="1">Multi-pass membrane protein</topology>
    </subcellularLocation>
</comment>
<evidence type="ECO:0000313" key="8">
    <source>
        <dbReference type="EMBL" id="APW98409.1"/>
    </source>
</evidence>
<evidence type="ECO:0000313" key="9">
    <source>
        <dbReference type="Proteomes" id="UP000186547"/>
    </source>
</evidence>
<keyword evidence="5 7" id="KW-1133">Transmembrane helix</keyword>
<evidence type="ECO:0000256" key="4">
    <source>
        <dbReference type="ARBA" id="ARBA00022692"/>
    </source>
</evidence>
<evidence type="ECO:0000256" key="5">
    <source>
        <dbReference type="ARBA" id="ARBA00022989"/>
    </source>
</evidence>
<dbReference type="GeneID" id="30921802"/>
<dbReference type="EMBL" id="CP019285">
    <property type="protein sequence ID" value="APW98409.1"/>
    <property type="molecule type" value="Genomic_DNA"/>
</dbReference>
<evidence type="ECO:0000256" key="7">
    <source>
        <dbReference type="SAM" id="Phobius"/>
    </source>
</evidence>
<gene>
    <name evidence="8" type="ORF">CHINAEXTREME_11720</name>
</gene>
<name>A0A1P8LRK8_NATLA</name>
<feature type="transmembrane region" description="Helical" evidence="7">
    <location>
        <begin position="389"/>
        <end position="412"/>
    </location>
</feature>
<feature type="transmembrane region" description="Helical" evidence="7">
    <location>
        <begin position="131"/>
        <end position="152"/>
    </location>
</feature>
<evidence type="ECO:0000256" key="1">
    <source>
        <dbReference type="ARBA" id="ARBA00004651"/>
    </source>
</evidence>
<feature type="transmembrane region" description="Helical" evidence="7">
    <location>
        <begin position="345"/>
        <end position="369"/>
    </location>
</feature>
<dbReference type="RefSeq" id="WP_029601573.1">
    <property type="nucleotide sequence ID" value="NZ_AOLZ01000076.1"/>
</dbReference>
<keyword evidence="6 7" id="KW-0472">Membrane</keyword>
<feature type="transmembrane region" description="Helical" evidence="7">
    <location>
        <begin position="315"/>
        <end position="333"/>
    </location>
</feature>
<dbReference type="InterPro" id="IPR052049">
    <property type="entry name" value="Electron_transfer_protein"/>
</dbReference>
<dbReference type="PANTHER" id="PTHR34856">
    <property type="entry name" value="PROTEIN NRFD"/>
    <property type="match status" value="1"/>
</dbReference>
<reference evidence="8 9" key="1">
    <citation type="journal article" date="2011" name="J. Bacteriol.">
        <title>Genome sequence of Halobiforma lacisalsi AJ5, an extremely halophilic archaeon which harbors a bop gene.</title>
        <authorList>
            <person name="Jiang X."/>
            <person name="Wang S."/>
            <person name="Cheng H."/>
            <person name="Huo Y."/>
            <person name="Zhang X."/>
            <person name="Zhu X."/>
            <person name="Han X."/>
            <person name="Ni P."/>
            <person name="Wu M."/>
        </authorList>
    </citation>
    <scope>NUCLEOTIDE SEQUENCE [LARGE SCALE GENOMIC DNA]</scope>
    <source>
        <strain evidence="8 9">AJ5</strain>
    </source>
</reference>
<proteinExistence type="inferred from homology"/>
<dbReference type="InterPro" id="IPR005614">
    <property type="entry name" value="NrfD-like"/>
</dbReference>
<feature type="transmembrane region" description="Helical" evidence="7">
    <location>
        <begin position="57"/>
        <end position="82"/>
    </location>
</feature>
<comment type="similarity">
    <text evidence="2">Belongs to the NrfD family.</text>
</comment>
<evidence type="ECO:0000256" key="2">
    <source>
        <dbReference type="ARBA" id="ARBA00008929"/>
    </source>
</evidence>
<accession>A0A1P8LRK8</accession>
<feature type="transmembrane region" description="Helical" evidence="7">
    <location>
        <begin position="274"/>
        <end position="295"/>
    </location>
</feature>